<dbReference type="PROSITE" id="PS51257">
    <property type="entry name" value="PROKAR_LIPOPROTEIN"/>
    <property type="match status" value="1"/>
</dbReference>
<gene>
    <name evidence="2" type="ORF">EDC59_104214</name>
</gene>
<accession>A0AA94TKE5</accession>
<keyword evidence="1" id="KW-1133">Transmembrane helix</keyword>
<feature type="transmembrane region" description="Helical" evidence="1">
    <location>
        <begin position="50"/>
        <end position="69"/>
    </location>
</feature>
<keyword evidence="1" id="KW-0472">Membrane</keyword>
<evidence type="ECO:0000256" key="1">
    <source>
        <dbReference type="SAM" id="Phobius"/>
    </source>
</evidence>
<organism evidence="2 3">
    <name type="scientific">Pseudodesulfovibrio indicus</name>
    <dbReference type="NCBI Taxonomy" id="1716143"/>
    <lineage>
        <taxon>Bacteria</taxon>
        <taxon>Pseudomonadati</taxon>
        <taxon>Thermodesulfobacteriota</taxon>
        <taxon>Desulfovibrionia</taxon>
        <taxon>Desulfovibrionales</taxon>
        <taxon>Desulfovibrionaceae</taxon>
    </lineage>
</organism>
<keyword evidence="1" id="KW-0812">Transmembrane</keyword>
<name>A0AA94TKE5_9BACT</name>
<dbReference type="AlphaFoldDB" id="A0AA94TKE5"/>
<dbReference type="EMBL" id="SOBK01000004">
    <property type="protein sequence ID" value="TDT89221.1"/>
    <property type="molecule type" value="Genomic_DNA"/>
</dbReference>
<dbReference type="Proteomes" id="UP000295506">
    <property type="component" value="Unassembled WGS sequence"/>
</dbReference>
<sequence length="220" mass="25429">MSNKTSFFTIPTSCNIAFLFSIFYVVIHFFLASCVDSYPPYGQLLDEVLLSLTMSIIAAYFFYYATIIMPQNQKRQEQIAYAKLHLEAFIKNKLEFEKVSGASIRSRDGKINLYDHNTVYSKTEYTILRTASPNKTRCSQKTFEEYIKLYAPDAEFSIRAIRRAFPNDIDDFGKELDRAERVCNEIINKSPEPSPYLIFMKALDDLVVAFENKYGKIQTS</sequence>
<feature type="transmembrane region" description="Helical" evidence="1">
    <location>
        <begin position="7"/>
        <end position="30"/>
    </location>
</feature>
<evidence type="ECO:0000313" key="2">
    <source>
        <dbReference type="EMBL" id="TDT89221.1"/>
    </source>
</evidence>
<evidence type="ECO:0008006" key="4">
    <source>
        <dbReference type="Google" id="ProtNLM"/>
    </source>
</evidence>
<evidence type="ECO:0000313" key="3">
    <source>
        <dbReference type="Proteomes" id="UP000295506"/>
    </source>
</evidence>
<dbReference type="RefSeq" id="WP_158509856.1">
    <property type="nucleotide sequence ID" value="NZ_CP014206.1"/>
</dbReference>
<comment type="caution">
    <text evidence="2">The sequence shown here is derived from an EMBL/GenBank/DDBJ whole genome shotgun (WGS) entry which is preliminary data.</text>
</comment>
<proteinExistence type="predicted"/>
<reference evidence="2 3" key="1">
    <citation type="submission" date="2019-03" db="EMBL/GenBank/DDBJ databases">
        <title>Genomic Encyclopedia of Type Strains, Phase IV (KMG-IV): sequencing the most valuable type-strain genomes for metagenomic binning, comparative biology and taxonomic classification.</title>
        <authorList>
            <person name="Goeker M."/>
        </authorList>
    </citation>
    <scope>NUCLEOTIDE SEQUENCE [LARGE SCALE GENOMIC DNA]</scope>
    <source>
        <strain evidence="2 3">DSM 101483</strain>
    </source>
</reference>
<protein>
    <recommendedName>
        <fullName evidence="4">DUF4760 domain-containing protein</fullName>
    </recommendedName>
</protein>